<evidence type="ECO:0000313" key="1">
    <source>
        <dbReference type="EMBL" id="DAF90446.1"/>
    </source>
</evidence>
<protein>
    <submittedName>
        <fullName evidence="1">NLP/P60 family protein, Water/P60 FAMILY PROTEIN, STRUCTURAL GENOMICS</fullName>
    </submittedName>
</protein>
<accession>A0A8S5U7T5</accession>
<organism evidence="1">
    <name type="scientific">Myoviridae sp. ctdyF5</name>
    <dbReference type="NCBI Taxonomy" id="2825144"/>
    <lineage>
        <taxon>Viruses</taxon>
        <taxon>Duplodnaviria</taxon>
        <taxon>Heunggongvirae</taxon>
        <taxon>Uroviricota</taxon>
        <taxon>Caudoviricetes</taxon>
    </lineage>
</organism>
<dbReference type="EMBL" id="BK016029">
    <property type="protein sequence ID" value="DAF90446.1"/>
    <property type="molecule type" value="Genomic_DNA"/>
</dbReference>
<name>A0A8S5U7T5_9CAUD</name>
<proteinExistence type="predicted"/>
<dbReference type="Gene3D" id="3.90.1720.10">
    <property type="entry name" value="endopeptidase domain like (from Nostoc punctiforme)"/>
    <property type="match status" value="1"/>
</dbReference>
<reference evidence="1" key="1">
    <citation type="journal article" date="2021" name="Proc. Natl. Acad. Sci. U.S.A.">
        <title>A Catalog of Tens of Thousands of Viruses from Human Metagenomes Reveals Hidden Associations with Chronic Diseases.</title>
        <authorList>
            <person name="Tisza M.J."/>
            <person name="Buck C.B."/>
        </authorList>
    </citation>
    <scope>NUCLEOTIDE SEQUENCE</scope>
    <source>
        <strain evidence="1">CtdyF5</strain>
    </source>
</reference>
<sequence length="126" mass="14297">MFDPDKYLSVRWQMGGRVFPVLDCYGVIHEVRRDLGLSEWPVFEGVINEGCQMNDAAEAFRHNVQKCDPEPGAVAACYTAGLITHLGIVVEVNGGLLVLECNPRRNVTLLPVPRFRRQYVKVEFYK</sequence>